<dbReference type="STRING" id="2041.AERYTH_01925"/>
<feature type="domain" description="Aminotransferase class I/classII large" evidence="13">
    <location>
        <begin position="33"/>
        <end position="366"/>
    </location>
</feature>
<keyword evidence="8 12" id="KW-0663">Pyridoxal phosphate</keyword>
<dbReference type="RefSeq" id="WP_067853932.1">
    <property type="nucleotide sequence ID" value="NZ_CP011502.1"/>
</dbReference>
<keyword evidence="6" id="KW-0808">Transferase</keyword>
<protein>
    <recommendedName>
        <fullName evidence="5">8-amino-7-oxononanoate synthase</fullName>
        <ecNumber evidence="5">2.3.1.47</ecNumber>
    </recommendedName>
    <alternativeName>
        <fullName evidence="9">7-keto-8-amino-pelargonic acid synthase</fullName>
    </alternativeName>
    <alternativeName>
        <fullName evidence="10">8-amino-7-ketopelargonate synthase</fullName>
    </alternativeName>
</protein>
<dbReference type="GO" id="GO:0030170">
    <property type="term" value="F:pyridoxal phosphate binding"/>
    <property type="evidence" value="ECO:0007669"/>
    <property type="project" value="InterPro"/>
</dbReference>
<comment type="subunit">
    <text evidence="4">Homodimer.</text>
</comment>
<keyword evidence="15" id="KW-1185">Reference proteome</keyword>
<evidence type="ECO:0000256" key="1">
    <source>
        <dbReference type="ARBA" id="ARBA00001933"/>
    </source>
</evidence>
<dbReference type="InterPro" id="IPR015422">
    <property type="entry name" value="PyrdxlP-dep_Trfase_small"/>
</dbReference>
<dbReference type="Gene3D" id="3.40.640.10">
    <property type="entry name" value="Type I PLP-dependent aspartate aminotransferase-like (Major domain)"/>
    <property type="match status" value="1"/>
</dbReference>
<evidence type="ECO:0000256" key="12">
    <source>
        <dbReference type="RuleBase" id="RU003693"/>
    </source>
</evidence>
<dbReference type="EC" id="2.3.1.47" evidence="5"/>
<dbReference type="PANTHER" id="PTHR13693">
    <property type="entry name" value="CLASS II AMINOTRANSFERASE/8-AMINO-7-OXONONANOATE SYNTHASE"/>
    <property type="match status" value="1"/>
</dbReference>
<dbReference type="Pfam" id="PF00155">
    <property type="entry name" value="Aminotran_1_2"/>
    <property type="match status" value="1"/>
</dbReference>
<evidence type="ECO:0000256" key="2">
    <source>
        <dbReference type="ARBA" id="ARBA00004746"/>
    </source>
</evidence>
<dbReference type="SUPFAM" id="SSF53383">
    <property type="entry name" value="PLP-dependent transferases"/>
    <property type="match status" value="1"/>
</dbReference>
<dbReference type="GO" id="GO:0008710">
    <property type="term" value="F:8-amino-7-oxononanoate synthase activity"/>
    <property type="evidence" value="ECO:0007669"/>
    <property type="project" value="UniProtKB-EC"/>
</dbReference>
<dbReference type="GO" id="GO:0009102">
    <property type="term" value="P:biotin biosynthetic process"/>
    <property type="evidence" value="ECO:0007669"/>
    <property type="project" value="UniProtKB-KW"/>
</dbReference>
<dbReference type="InterPro" id="IPR015424">
    <property type="entry name" value="PyrdxlP-dep_Trfase"/>
</dbReference>
<dbReference type="PANTHER" id="PTHR13693:SF100">
    <property type="entry name" value="8-AMINO-7-OXONONANOATE SYNTHASE"/>
    <property type="match status" value="1"/>
</dbReference>
<dbReference type="AlphaFoldDB" id="A0A0U4CDL1"/>
<comment type="cofactor">
    <cofactor evidence="1 12">
        <name>pyridoxal 5'-phosphate</name>
        <dbReference type="ChEBI" id="CHEBI:597326"/>
    </cofactor>
</comment>
<evidence type="ECO:0000256" key="6">
    <source>
        <dbReference type="ARBA" id="ARBA00022679"/>
    </source>
</evidence>
<dbReference type="InterPro" id="IPR015421">
    <property type="entry name" value="PyrdxlP-dep_Trfase_major"/>
</dbReference>
<evidence type="ECO:0000256" key="3">
    <source>
        <dbReference type="ARBA" id="ARBA00010008"/>
    </source>
</evidence>
<dbReference type="PROSITE" id="PS00599">
    <property type="entry name" value="AA_TRANSFER_CLASS_2"/>
    <property type="match status" value="1"/>
</dbReference>
<accession>A0A0U4CDL1</accession>
<dbReference type="InterPro" id="IPR001917">
    <property type="entry name" value="Aminotrans_II_pyridoxalP_BS"/>
</dbReference>
<comment type="pathway">
    <text evidence="2">Cofactor biosynthesis; biotin biosynthesis.</text>
</comment>
<evidence type="ECO:0000256" key="8">
    <source>
        <dbReference type="ARBA" id="ARBA00022898"/>
    </source>
</evidence>
<dbReference type="EMBL" id="CP011502">
    <property type="protein sequence ID" value="ALX03541.1"/>
    <property type="molecule type" value="Genomic_DNA"/>
</dbReference>
<dbReference type="Proteomes" id="UP000067689">
    <property type="component" value="Chromosome"/>
</dbReference>
<comment type="similarity">
    <text evidence="3">Belongs to the class-II pyridoxal-phosphate-dependent aminotransferase family. BioF subfamily.</text>
</comment>
<keyword evidence="7" id="KW-0093">Biotin biosynthesis</keyword>
<evidence type="ECO:0000256" key="4">
    <source>
        <dbReference type="ARBA" id="ARBA00011738"/>
    </source>
</evidence>
<comment type="catalytic activity">
    <reaction evidence="11">
        <text>6-carboxyhexanoyl-[ACP] + L-alanine + H(+) = (8S)-8-amino-7-oxononanoate + holo-[ACP] + CO2</text>
        <dbReference type="Rhea" id="RHEA:42288"/>
        <dbReference type="Rhea" id="RHEA-COMP:9685"/>
        <dbReference type="Rhea" id="RHEA-COMP:9955"/>
        <dbReference type="ChEBI" id="CHEBI:15378"/>
        <dbReference type="ChEBI" id="CHEBI:16526"/>
        <dbReference type="ChEBI" id="CHEBI:57972"/>
        <dbReference type="ChEBI" id="CHEBI:64479"/>
        <dbReference type="ChEBI" id="CHEBI:78846"/>
        <dbReference type="ChEBI" id="CHEBI:149468"/>
        <dbReference type="EC" id="2.3.1.47"/>
    </reaction>
</comment>
<evidence type="ECO:0000256" key="11">
    <source>
        <dbReference type="ARBA" id="ARBA00047715"/>
    </source>
</evidence>
<evidence type="ECO:0000256" key="5">
    <source>
        <dbReference type="ARBA" id="ARBA00013187"/>
    </source>
</evidence>
<dbReference type="OrthoDB" id="9807157at2"/>
<dbReference type="InterPro" id="IPR004839">
    <property type="entry name" value="Aminotransferase_I/II_large"/>
</dbReference>
<dbReference type="Gene3D" id="3.90.1150.10">
    <property type="entry name" value="Aspartate Aminotransferase, domain 1"/>
    <property type="match status" value="1"/>
</dbReference>
<evidence type="ECO:0000259" key="13">
    <source>
        <dbReference type="Pfam" id="PF00155"/>
    </source>
</evidence>
<organism evidence="14 15">
    <name type="scientific">Aeromicrobium erythreum</name>
    <dbReference type="NCBI Taxonomy" id="2041"/>
    <lineage>
        <taxon>Bacteria</taxon>
        <taxon>Bacillati</taxon>
        <taxon>Actinomycetota</taxon>
        <taxon>Actinomycetes</taxon>
        <taxon>Propionibacteriales</taxon>
        <taxon>Nocardioidaceae</taxon>
        <taxon>Aeromicrobium</taxon>
    </lineage>
</organism>
<dbReference type="InterPro" id="IPR050087">
    <property type="entry name" value="AON_synthase_class-II"/>
</dbReference>
<gene>
    <name evidence="14" type="ORF">AERYTH_01925</name>
</gene>
<evidence type="ECO:0000313" key="14">
    <source>
        <dbReference type="EMBL" id="ALX03541.1"/>
    </source>
</evidence>
<sequence>MSVWTDWWAQEHASREEAGLVRTLRPRGADDPTIDLAGNDYLGLARDPAVTRAAATAALQWGAGAGASRLVTGTLAVHEELEQTLARDLGQPAALVTSTGYHANLAVVAALADRGTRVVSDAHVHASLVDGVRLSRARLTIVPHGDVDAVACALRDAEHAGERALVLVESVYSVLGDAAPLVELAGLCERHGGLLVVDEAHGLGVHGPGLVARLGLAGLDHVVVTATLSKALGSQGGAVLGPAALREHLVNRGRAFVFDTGLAPASAAGALAALHEVRRRPDLAATVHRRVGELATALDVAAPAGAVLSVPMPSPHAAVAAQAAALDAGVRVGCFRPPSVPDGVSRLRVTASAGVADDDWSRALDVLVGVVGTFR</sequence>
<name>A0A0U4CDL1_9ACTN</name>
<dbReference type="PATRIC" id="fig|2041.4.peg.413"/>
<reference evidence="14 15" key="1">
    <citation type="journal article" date="1991" name="Int. J. Syst. Bacteriol.">
        <title>Description of the erythromycin-producing bacterium Arthrobacter sp. strain NRRL B-3381 as Aeromicrobium erythreum gen. nov., sp. nov.</title>
        <authorList>
            <person name="Miller E.S."/>
            <person name="Woese C.R."/>
            <person name="Brenner S."/>
        </authorList>
    </citation>
    <scope>NUCLEOTIDE SEQUENCE [LARGE SCALE GENOMIC DNA]</scope>
    <source>
        <strain evidence="14 15">AR18</strain>
    </source>
</reference>
<evidence type="ECO:0000256" key="7">
    <source>
        <dbReference type="ARBA" id="ARBA00022756"/>
    </source>
</evidence>
<dbReference type="KEGG" id="aer:AERYTH_01925"/>
<proteinExistence type="inferred from homology"/>
<evidence type="ECO:0000256" key="9">
    <source>
        <dbReference type="ARBA" id="ARBA00032610"/>
    </source>
</evidence>
<evidence type="ECO:0000256" key="10">
    <source>
        <dbReference type="ARBA" id="ARBA00033381"/>
    </source>
</evidence>
<evidence type="ECO:0000313" key="15">
    <source>
        <dbReference type="Proteomes" id="UP000067689"/>
    </source>
</evidence>